<dbReference type="Gene3D" id="2.40.10.340">
    <property type="entry name" value="Rod shape-determining protein MreC, domain 1"/>
    <property type="match status" value="1"/>
</dbReference>
<evidence type="ECO:0000256" key="1">
    <source>
        <dbReference type="ARBA" id="ARBA00009369"/>
    </source>
</evidence>
<keyword evidence="7" id="KW-1185">Reference proteome</keyword>
<accession>A0ABP0EUG2</accession>
<evidence type="ECO:0000256" key="3">
    <source>
        <dbReference type="ARBA" id="ARBA00022960"/>
    </source>
</evidence>
<dbReference type="Pfam" id="PF04085">
    <property type="entry name" value="MreC"/>
    <property type="match status" value="1"/>
</dbReference>
<dbReference type="InterPro" id="IPR055342">
    <property type="entry name" value="MreC_beta-barrel_core"/>
</dbReference>
<organism evidence="6 7">
    <name type="scientific">Candidatus Xenohaliotis californiensis</name>
    <dbReference type="NCBI Taxonomy" id="84677"/>
    <lineage>
        <taxon>Bacteria</taxon>
        <taxon>Pseudomonadati</taxon>
        <taxon>Pseudomonadota</taxon>
        <taxon>Alphaproteobacteria</taxon>
        <taxon>Rickettsiales</taxon>
        <taxon>Anaplasmataceae</taxon>
        <taxon>Candidatus Xenohaliotis</taxon>
    </lineage>
</organism>
<evidence type="ECO:0000256" key="2">
    <source>
        <dbReference type="ARBA" id="ARBA00013855"/>
    </source>
</evidence>
<comment type="caution">
    <text evidence="6">The sequence shown here is derived from an EMBL/GenBank/DDBJ whole genome shotgun (WGS) entry which is preliminary data.</text>
</comment>
<evidence type="ECO:0000256" key="4">
    <source>
        <dbReference type="ARBA" id="ARBA00032089"/>
    </source>
</evidence>
<dbReference type="Gene3D" id="2.40.10.350">
    <property type="entry name" value="Rod shape-determining protein MreC, domain 2"/>
    <property type="match status" value="1"/>
</dbReference>
<reference evidence="6 7" key="1">
    <citation type="submission" date="2024-01" db="EMBL/GenBank/DDBJ databases">
        <authorList>
            <person name="Kunselman E."/>
        </authorList>
    </citation>
    <scope>NUCLEOTIDE SEQUENCE [LARGE SCALE GENOMIC DNA]</scope>
    <source>
        <strain evidence="6">2 abalone samples</strain>
    </source>
</reference>
<dbReference type="PANTHER" id="PTHR34138:SF1">
    <property type="entry name" value="CELL SHAPE-DETERMINING PROTEIN MREC"/>
    <property type="match status" value="1"/>
</dbReference>
<dbReference type="PANTHER" id="PTHR34138">
    <property type="entry name" value="CELL SHAPE-DETERMINING PROTEIN MREC"/>
    <property type="match status" value="1"/>
</dbReference>
<name>A0ABP0EUG2_9RICK</name>
<keyword evidence="3" id="KW-0133">Cell shape</keyword>
<comment type="similarity">
    <text evidence="1">Belongs to the MreC family.</text>
</comment>
<evidence type="ECO:0000313" key="6">
    <source>
        <dbReference type="EMBL" id="CAK8162536.1"/>
    </source>
</evidence>
<evidence type="ECO:0000313" key="7">
    <source>
        <dbReference type="Proteomes" id="UP001314181"/>
    </source>
</evidence>
<proteinExistence type="inferred from homology"/>
<dbReference type="InterPro" id="IPR042177">
    <property type="entry name" value="Cell/Rod_1"/>
</dbReference>
<dbReference type="Proteomes" id="UP001314181">
    <property type="component" value="Unassembled WGS sequence"/>
</dbReference>
<dbReference type="EMBL" id="CAWVOK010000009">
    <property type="protein sequence ID" value="CAK8162536.1"/>
    <property type="molecule type" value="Genomic_DNA"/>
</dbReference>
<feature type="domain" description="Rod shape-determining protein MreC beta-barrel core" evidence="5">
    <location>
        <begin position="119"/>
        <end position="213"/>
    </location>
</feature>
<gene>
    <name evidence="6" type="ORF">CAXC1_180044</name>
</gene>
<evidence type="ECO:0000259" key="5">
    <source>
        <dbReference type="Pfam" id="PF04085"/>
    </source>
</evidence>
<dbReference type="RefSeq" id="WP_338363648.1">
    <property type="nucleotide sequence ID" value="NZ_CAWVOK010000009.1"/>
</dbReference>
<protein>
    <recommendedName>
        <fullName evidence="2">Cell shape-determining protein MreC</fullName>
    </recommendedName>
    <alternativeName>
        <fullName evidence="4">Cell shape protein MreC</fullName>
    </alternativeName>
</protein>
<dbReference type="InterPro" id="IPR042175">
    <property type="entry name" value="Cell/Rod_MreC_2"/>
</dbReference>
<dbReference type="InterPro" id="IPR007221">
    <property type="entry name" value="MreC"/>
</dbReference>
<sequence>METTHKQSLLVAKKNIIKYAIKIASPYYTIHDKLIEQANLIKEKKLLTQEVEEFHKKNINLLQEIHKLNALVQENTALRNLLNAQSDIPAKKITVRIVNRTHDSAGPIVIAQYSDQACTGCLAITESGLLGRVEKIIDNKIFITPMVNKNFRIPVAIGSNMERALVVGNEKPTLTSFEDNINIKENDEVLALDNNGHIIKGIKIGLVKIVNNKYFLQSDNSIKKHKFTTIIIP</sequence>